<keyword evidence="3 8" id="KW-0472">Membrane</keyword>
<evidence type="ECO:0000256" key="3">
    <source>
        <dbReference type="ARBA" id="ARBA00023136"/>
    </source>
</evidence>
<dbReference type="SMART" id="SM00283">
    <property type="entry name" value="MA"/>
    <property type="match status" value="1"/>
</dbReference>
<feature type="coiled-coil region" evidence="7">
    <location>
        <begin position="163"/>
        <end position="190"/>
    </location>
</feature>
<dbReference type="Pfam" id="PF00015">
    <property type="entry name" value="MCPsignal"/>
    <property type="match status" value="1"/>
</dbReference>
<keyword evidence="7" id="KW-0175">Coiled coil</keyword>
<organism evidence="11 12">
    <name type="scientific">Lysinibacillus piscis</name>
    <dbReference type="NCBI Taxonomy" id="2518931"/>
    <lineage>
        <taxon>Bacteria</taxon>
        <taxon>Bacillati</taxon>
        <taxon>Bacillota</taxon>
        <taxon>Bacilli</taxon>
        <taxon>Bacillales</taxon>
        <taxon>Bacillaceae</taxon>
        <taxon>Lysinibacillus</taxon>
    </lineage>
</organism>
<dbReference type="PROSITE" id="PS50885">
    <property type="entry name" value="HAMP"/>
    <property type="match status" value="1"/>
</dbReference>
<proteinExistence type="inferred from homology"/>
<keyword evidence="8" id="KW-1133">Transmembrane helix</keyword>
<evidence type="ECO:0000256" key="4">
    <source>
        <dbReference type="ARBA" id="ARBA00023224"/>
    </source>
</evidence>
<feature type="transmembrane region" description="Helical" evidence="8">
    <location>
        <begin position="12"/>
        <end position="31"/>
    </location>
</feature>
<dbReference type="Pfam" id="PF00672">
    <property type="entry name" value="HAMP"/>
    <property type="match status" value="1"/>
</dbReference>
<keyword evidence="8" id="KW-0812">Transmembrane</keyword>
<dbReference type="SUPFAM" id="SSF58104">
    <property type="entry name" value="Methyl-accepting chemotaxis protein (MCP) signaling domain"/>
    <property type="match status" value="1"/>
</dbReference>
<accession>A0ABQ5NPX7</accession>
<evidence type="ECO:0000256" key="7">
    <source>
        <dbReference type="SAM" id="Coils"/>
    </source>
</evidence>
<dbReference type="Gene3D" id="6.10.340.10">
    <property type="match status" value="1"/>
</dbReference>
<name>A0ABQ5NPX7_9BACI</name>
<dbReference type="PANTHER" id="PTHR32089">
    <property type="entry name" value="METHYL-ACCEPTING CHEMOTAXIS PROTEIN MCPB"/>
    <property type="match status" value="1"/>
</dbReference>
<keyword evidence="4 6" id="KW-0807">Transducer</keyword>
<evidence type="ECO:0000256" key="5">
    <source>
        <dbReference type="ARBA" id="ARBA00029447"/>
    </source>
</evidence>
<dbReference type="InterPro" id="IPR004089">
    <property type="entry name" value="MCPsignal_dom"/>
</dbReference>
<dbReference type="RefSeq" id="WP_264990330.1">
    <property type="nucleotide sequence ID" value="NZ_BRZA01000009.1"/>
</dbReference>
<comment type="similarity">
    <text evidence="5">Belongs to the methyl-accepting chemotaxis (MCP) protein family.</text>
</comment>
<dbReference type="SMART" id="SM00304">
    <property type="entry name" value="HAMP"/>
    <property type="match status" value="1"/>
</dbReference>
<gene>
    <name evidence="11" type="ORF">LYSBPC_35440</name>
</gene>
<dbReference type="EMBL" id="BRZA01000009">
    <property type="protein sequence ID" value="GLC90417.1"/>
    <property type="molecule type" value="Genomic_DNA"/>
</dbReference>
<evidence type="ECO:0000313" key="12">
    <source>
        <dbReference type="Proteomes" id="UP001065593"/>
    </source>
</evidence>
<comment type="subcellular location">
    <subcellularLocation>
        <location evidence="1">Cell membrane</location>
    </subcellularLocation>
</comment>
<keyword evidence="12" id="KW-1185">Reference proteome</keyword>
<evidence type="ECO:0000313" key="11">
    <source>
        <dbReference type="EMBL" id="GLC90417.1"/>
    </source>
</evidence>
<feature type="domain" description="HAMP" evidence="10">
    <location>
        <begin position="226"/>
        <end position="279"/>
    </location>
</feature>
<sequence>MKQISIRTKLGALLIIPVMILTIAFAISVMFSKDVRDELKQLIFDKVYSAQTNLIEADRDLYQANLAIIQMVESDTEKDLKASLADYKENVGQITDRVQTSQQLLQELEVYKTLGHEISGNTMEQNYIAFQENFERWQSGMTAIIKKAETMDATQRQELFTDIKEADKTFATARNNLDELEQLIDTNAKQSLVALDDIYKQGNTWLLVGISIVILLVVIIGIFVVRGIVRAIQAIMNETEKIAYGDLTGKNIQLHRQDEFGKLEASVNTMKNNLRALVKSVDDATGGVVESSNVVSAAVEETTVSIDNVAKTLQSMAKSATQGARDAETTNDRVHEVSHQVELVTQYTTSMISQSKDATAASEKGMAQVQQLRETANASNQVLVDVNHVINELLSKVTNIEGVIDVITGIAEQTNLLALNASIEAARAGEHGKGFAVVADEVRKLAEASANATTKIRDMIQLMLNESSNASSALERTLDISQRQEQVTIETEKVFTSIQSSIDTIMGSIHEVSQGMQNIMLLQGETAIAIESMTAITEQTATTTDEVSASANEQSKAIESVARTADELQVLSKELQGLLNRFSY</sequence>
<evidence type="ECO:0000256" key="8">
    <source>
        <dbReference type="SAM" id="Phobius"/>
    </source>
</evidence>
<evidence type="ECO:0000256" key="6">
    <source>
        <dbReference type="PROSITE-ProRule" id="PRU00284"/>
    </source>
</evidence>
<dbReference type="CDD" id="cd06225">
    <property type="entry name" value="HAMP"/>
    <property type="match status" value="1"/>
</dbReference>
<feature type="domain" description="Methyl-accepting transducer" evidence="9">
    <location>
        <begin position="298"/>
        <end position="555"/>
    </location>
</feature>
<dbReference type="Gene3D" id="1.10.287.950">
    <property type="entry name" value="Methyl-accepting chemotaxis protein"/>
    <property type="match status" value="1"/>
</dbReference>
<dbReference type="InterPro" id="IPR003660">
    <property type="entry name" value="HAMP_dom"/>
</dbReference>
<evidence type="ECO:0000259" key="9">
    <source>
        <dbReference type="PROSITE" id="PS50111"/>
    </source>
</evidence>
<evidence type="ECO:0000256" key="2">
    <source>
        <dbReference type="ARBA" id="ARBA00022475"/>
    </source>
</evidence>
<keyword evidence="2" id="KW-1003">Cell membrane</keyword>
<evidence type="ECO:0000256" key="1">
    <source>
        <dbReference type="ARBA" id="ARBA00004236"/>
    </source>
</evidence>
<dbReference type="PANTHER" id="PTHR32089:SF112">
    <property type="entry name" value="LYSOZYME-LIKE PROTEIN-RELATED"/>
    <property type="match status" value="1"/>
</dbReference>
<evidence type="ECO:0000259" key="10">
    <source>
        <dbReference type="PROSITE" id="PS50885"/>
    </source>
</evidence>
<feature type="transmembrane region" description="Helical" evidence="8">
    <location>
        <begin position="205"/>
        <end position="229"/>
    </location>
</feature>
<dbReference type="PROSITE" id="PS50111">
    <property type="entry name" value="CHEMOTAXIS_TRANSDUC_2"/>
    <property type="match status" value="1"/>
</dbReference>
<protein>
    <submittedName>
        <fullName evidence="11">Chemotaxis protein</fullName>
    </submittedName>
</protein>
<dbReference type="Proteomes" id="UP001065593">
    <property type="component" value="Unassembled WGS sequence"/>
</dbReference>
<reference evidence="11" key="1">
    <citation type="submission" date="2022-08" db="EMBL/GenBank/DDBJ databases">
        <title>Draft genome sequence of Lysinibacillus sp. strain KH24.</title>
        <authorList>
            <person name="Kanbe H."/>
            <person name="Itoh H."/>
        </authorList>
    </citation>
    <scope>NUCLEOTIDE SEQUENCE</scope>
    <source>
        <strain evidence="11">KH24</strain>
    </source>
</reference>
<comment type="caution">
    <text evidence="11">The sequence shown here is derived from an EMBL/GenBank/DDBJ whole genome shotgun (WGS) entry which is preliminary data.</text>
</comment>